<evidence type="ECO:0000313" key="2">
    <source>
        <dbReference type="Proteomes" id="UP001148662"/>
    </source>
</evidence>
<evidence type="ECO:0000313" key="1">
    <source>
        <dbReference type="EMBL" id="KAJ3544346.1"/>
    </source>
</evidence>
<sequence>MAAAVMIERQVLEEYALEALDELRSLLVVSASLKNAAQQYQNQGVGTRIRTAQRRRWRAIQYASSTYRRTRKTLMSLGMDKNDTQLRELTRPDVHAFVVLPSNQQLGDSRKHVSWIWENLDFAARQKGGVAEYCIDAYRVHWLKSHALSLRWQEEVLLLRAEMRRTVRYFKFYEMDWTKRAAAAEAVRDNARMAYARKQAYRYTRLLEGCEDHFAGKEGVNVAELCQEVVERKHAVAR</sequence>
<dbReference type="Proteomes" id="UP001148662">
    <property type="component" value="Unassembled WGS sequence"/>
</dbReference>
<proteinExistence type="predicted"/>
<accession>A0ACC1SQ94</accession>
<gene>
    <name evidence="1" type="ORF">NM688_g5753</name>
</gene>
<protein>
    <submittedName>
        <fullName evidence="1">Uncharacterized protein</fullName>
    </submittedName>
</protein>
<dbReference type="EMBL" id="JANHOG010001093">
    <property type="protein sequence ID" value="KAJ3544346.1"/>
    <property type="molecule type" value="Genomic_DNA"/>
</dbReference>
<reference evidence="1" key="1">
    <citation type="submission" date="2022-07" db="EMBL/GenBank/DDBJ databases">
        <title>Genome Sequence of Phlebia brevispora.</title>
        <authorList>
            <person name="Buettner E."/>
        </authorList>
    </citation>
    <scope>NUCLEOTIDE SEQUENCE</scope>
    <source>
        <strain evidence="1">MPL23</strain>
    </source>
</reference>
<organism evidence="1 2">
    <name type="scientific">Phlebia brevispora</name>
    <dbReference type="NCBI Taxonomy" id="194682"/>
    <lineage>
        <taxon>Eukaryota</taxon>
        <taxon>Fungi</taxon>
        <taxon>Dikarya</taxon>
        <taxon>Basidiomycota</taxon>
        <taxon>Agaricomycotina</taxon>
        <taxon>Agaricomycetes</taxon>
        <taxon>Polyporales</taxon>
        <taxon>Meruliaceae</taxon>
        <taxon>Phlebia</taxon>
    </lineage>
</organism>
<keyword evidence="2" id="KW-1185">Reference proteome</keyword>
<name>A0ACC1SQ94_9APHY</name>
<comment type="caution">
    <text evidence="1">The sequence shown here is derived from an EMBL/GenBank/DDBJ whole genome shotgun (WGS) entry which is preliminary data.</text>
</comment>